<feature type="transmembrane region" description="Helical" evidence="7">
    <location>
        <begin position="314"/>
        <end position="331"/>
    </location>
</feature>
<feature type="transmembrane region" description="Helical" evidence="7">
    <location>
        <begin position="160"/>
        <end position="180"/>
    </location>
</feature>
<dbReference type="AlphaFoldDB" id="A0A367ER68"/>
<dbReference type="Gene3D" id="1.20.1250.20">
    <property type="entry name" value="MFS general substrate transporter like domains"/>
    <property type="match status" value="1"/>
</dbReference>
<evidence type="ECO:0000256" key="2">
    <source>
        <dbReference type="ARBA" id="ARBA00022475"/>
    </source>
</evidence>
<dbReference type="InterPro" id="IPR011701">
    <property type="entry name" value="MFS"/>
</dbReference>
<feature type="transmembrane region" description="Helical" evidence="7">
    <location>
        <begin position="258"/>
        <end position="277"/>
    </location>
</feature>
<name>A0A367ER68_9ACTN</name>
<feature type="transmembrane region" description="Helical" evidence="7">
    <location>
        <begin position="186"/>
        <end position="203"/>
    </location>
</feature>
<evidence type="ECO:0000256" key="6">
    <source>
        <dbReference type="SAM" id="MobiDB-lite"/>
    </source>
</evidence>
<reference evidence="8 9" key="1">
    <citation type="submission" date="2018-06" db="EMBL/GenBank/DDBJ databases">
        <title>Streptomyces reniochalinae sp. nov. and Streptomyces diacarnus sp. nov. from marine sponges.</title>
        <authorList>
            <person name="Li L."/>
        </authorList>
    </citation>
    <scope>NUCLEOTIDE SEQUENCE [LARGE SCALE GENOMIC DNA]</scope>
    <source>
        <strain evidence="8 9">LHW51701</strain>
    </source>
</reference>
<dbReference type="Pfam" id="PF07690">
    <property type="entry name" value="MFS_1"/>
    <property type="match status" value="1"/>
</dbReference>
<accession>A0A367ER68</accession>
<proteinExistence type="predicted"/>
<dbReference type="GO" id="GO:0005886">
    <property type="term" value="C:plasma membrane"/>
    <property type="evidence" value="ECO:0007669"/>
    <property type="project" value="UniProtKB-SubCell"/>
</dbReference>
<evidence type="ECO:0000256" key="7">
    <source>
        <dbReference type="SAM" id="Phobius"/>
    </source>
</evidence>
<gene>
    <name evidence="8" type="ORF">DTL70_20075</name>
</gene>
<feature type="transmembrane region" description="Helical" evidence="7">
    <location>
        <begin position="224"/>
        <end position="246"/>
    </location>
</feature>
<evidence type="ECO:0000313" key="8">
    <source>
        <dbReference type="EMBL" id="RCG20606.1"/>
    </source>
</evidence>
<keyword evidence="5 7" id="KW-0472">Membrane</keyword>
<dbReference type="GO" id="GO:0022857">
    <property type="term" value="F:transmembrane transporter activity"/>
    <property type="evidence" value="ECO:0007669"/>
    <property type="project" value="InterPro"/>
</dbReference>
<evidence type="ECO:0000313" key="9">
    <source>
        <dbReference type="Proteomes" id="UP000252914"/>
    </source>
</evidence>
<evidence type="ECO:0000256" key="3">
    <source>
        <dbReference type="ARBA" id="ARBA00022692"/>
    </source>
</evidence>
<dbReference type="InterPro" id="IPR036259">
    <property type="entry name" value="MFS_trans_sf"/>
</dbReference>
<evidence type="ECO:0000256" key="4">
    <source>
        <dbReference type="ARBA" id="ARBA00022989"/>
    </source>
</evidence>
<evidence type="ECO:0000256" key="5">
    <source>
        <dbReference type="ARBA" id="ARBA00023136"/>
    </source>
</evidence>
<keyword evidence="3 7" id="KW-0812">Transmembrane</keyword>
<feature type="transmembrane region" description="Helical" evidence="7">
    <location>
        <begin position="289"/>
        <end position="308"/>
    </location>
</feature>
<sequence length="446" mass="45182">MPPAEAGNRRPHPLRHRDFRLLFTGRALSLLGDAVIPTALSLAVLRATGSTAALALVLGCAMLPKLLLLPVGGVLADRFRARTVALTTDLVRCASQLLVGLQLLGGDPSLAVLATAEAVGGAASAFAMPCLYPLVTGTVEAADRQRANALVATAESAGRLGGPALAGLLVLTVGPGWAFLLDAATFALSACLLTLLRVTHIPLAARSFRADLAEGWTQVISRAWYWPSLLAHAVHNVAISLLLVLGPAVAVEQLGGEGVWVAVVQAGGVGLLVGNALSSRVYPRRPVLTVNLLGLLFCLPLALFAAAAPAPWTITSYGVAMAGLGYLNPTWQTTVQNAIPPTALARVTSYDWLLSLAAMPVGYALGPWAASQWGTAVPLTAAAVLASAGAVTAAVPAVRRFTSDGPRPAGGADVADVADVAPGASSSDPGPGPQAADGPPAGATPG</sequence>
<feature type="transmembrane region" description="Helical" evidence="7">
    <location>
        <begin position="376"/>
        <end position="398"/>
    </location>
</feature>
<dbReference type="EMBL" id="QOIN01000047">
    <property type="protein sequence ID" value="RCG20606.1"/>
    <property type="molecule type" value="Genomic_DNA"/>
</dbReference>
<keyword evidence="4 7" id="KW-1133">Transmembrane helix</keyword>
<comment type="subcellular location">
    <subcellularLocation>
        <location evidence="1">Cell membrane</location>
        <topology evidence="1">Multi-pass membrane protein</topology>
    </subcellularLocation>
</comment>
<protein>
    <submittedName>
        <fullName evidence="8">MFS transporter</fullName>
    </submittedName>
</protein>
<dbReference type="RefSeq" id="WP_114023373.1">
    <property type="nucleotide sequence ID" value="NZ_QOIN01000047.1"/>
</dbReference>
<organism evidence="8 9">
    <name type="scientific">Streptomyces diacarni</name>
    <dbReference type="NCBI Taxonomy" id="2800381"/>
    <lineage>
        <taxon>Bacteria</taxon>
        <taxon>Bacillati</taxon>
        <taxon>Actinomycetota</taxon>
        <taxon>Actinomycetes</taxon>
        <taxon>Kitasatosporales</taxon>
        <taxon>Streptomycetaceae</taxon>
        <taxon>Streptomyces</taxon>
    </lineage>
</organism>
<feature type="transmembrane region" description="Helical" evidence="7">
    <location>
        <begin position="51"/>
        <end position="76"/>
    </location>
</feature>
<feature type="region of interest" description="Disordered" evidence="6">
    <location>
        <begin position="404"/>
        <end position="446"/>
    </location>
</feature>
<feature type="transmembrane region" description="Helical" evidence="7">
    <location>
        <begin position="21"/>
        <end position="45"/>
    </location>
</feature>
<dbReference type="SUPFAM" id="SSF103473">
    <property type="entry name" value="MFS general substrate transporter"/>
    <property type="match status" value="1"/>
</dbReference>
<dbReference type="PANTHER" id="PTHR23513:SF11">
    <property type="entry name" value="STAPHYLOFERRIN A TRANSPORTER"/>
    <property type="match status" value="1"/>
</dbReference>
<keyword evidence="2" id="KW-1003">Cell membrane</keyword>
<dbReference type="CDD" id="cd06173">
    <property type="entry name" value="MFS_MefA_like"/>
    <property type="match status" value="1"/>
</dbReference>
<feature type="compositionally biased region" description="Low complexity" evidence="6">
    <location>
        <begin position="409"/>
        <end position="446"/>
    </location>
</feature>
<comment type="caution">
    <text evidence="8">The sequence shown here is derived from an EMBL/GenBank/DDBJ whole genome shotgun (WGS) entry which is preliminary data.</text>
</comment>
<feature type="transmembrane region" description="Helical" evidence="7">
    <location>
        <begin position="352"/>
        <end position="370"/>
    </location>
</feature>
<keyword evidence="9" id="KW-1185">Reference proteome</keyword>
<dbReference type="Proteomes" id="UP000252914">
    <property type="component" value="Unassembled WGS sequence"/>
</dbReference>
<dbReference type="PANTHER" id="PTHR23513">
    <property type="entry name" value="INTEGRAL MEMBRANE EFFLUX PROTEIN-RELATED"/>
    <property type="match status" value="1"/>
</dbReference>
<evidence type="ECO:0000256" key="1">
    <source>
        <dbReference type="ARBA" id="ARBA00004651"/>
    </source>
</evidence>